<proteinExistence type="predicted"/>
<protein>
    <submittedName>
        <fullName evidence="2">Uncharacterized protein</fullName>
    </submittedName>
</protein>
<organism evidence="2 3">
    <name type="scientific">Candidatus Lloydbacteria bacterium RIFCSPHIGHO2_01_FULL_49_22</name>
    <dbReference type="NCBI Taxonomy" id="1798658"/>
    <lineage>
        <taxon>Bacteria</taxon>
        <taxon>Candidatus Lloydiibacteriota</taxon>
    </lineage>
</organism>
<sequence length="218" mass="24384">MSEEKGNDKAKAKPPVIISTGLGQQVGEIVLIVLFLSILSGAVSLLLGFFGDGDIYGLRATFAHLYAVANMVATVIAMVAIVIAIYSFMRISEIAGEETKKLGLALNWNSERKQKNARWSRVETYMTSLNPSDWKIAILEADNILDEVVERMGYIGETLGERMKKIEASDFPYLEDAWTAHKTRNSIAHKGTDYELSRSEAERVINMYHRIFTELGYL</sequence>
<dbReference type="Proteomes" id="UP000177122">
    <property type="component" value="Unassembled WGS sequence"/>
</dbReference>
<gene>
    <name evidence="2" type="ORF">A2845_01385</name>
</gene>
<keyword evidence="1" id="KW-0812">Transmembrane</keyword>
<keyword evidence="1" id="KW-1133">Transmembrane helix</keyword>
<reference evidence="2 3" key="1">
    <citation type="journal article" date="2016" name="Nat. Commun.">
        <title>Thousands of microbial genomes shed light on interconnected biogeochemical processes in an aquifer system.</title>
        <authorList>
            <person name="Anantharaman K."/>
            <person name="Brown C.T."/>
            <person name="Hug L.A."/>
            <person name="Sharon I."/>
            <person name="Castelle C.J."/>
            <person name="Probst A.J."/>
            <person name="Thomas B.C."/>
            <person name="Singh A."/>
            <person name="Wilkins M.J."/>
            <person name="Karaoz U."/>
            <person name="Brodie E.L."/>
            <person name="Williams K.H."/>
            <person name="Hubbard S.S."/>
            <person name="Banfield J.F."/>
        </authorList>
    </citation>
    <scope>NUCLEOTIDE SEQUENCE [LARGE SCALE GENOMIC DNA]</scope>
</reference>
<feature type="transmembrane region" description="Helical" evidence="1">
    <location>
        <begin position="29"/>
        <end position="51"/>
    </location>
</feature>
<name>A0A1G2CXH7_9BACT</name>
<dbReference type="EMBL" id="MHLI01000005">
    <property type="protein sequence ID" value="OGZ06054.1"/>
    <property type="molecule type" value="Genomic_DNA"/>
</dbReference>
<evidence type="ECO:0000256" key="1">
    <source>
        <dbReference type="SAM" id="Phobius"/>
    </source>
</evidence>
<evidence type="ECO:0000313" key="2">
    <source>
        <dbReference type="EMBL" id="OGZ06054.1"/>
    </source>
</evidence>
<evidence type="ECO:0000313" key="3">
    <source>
        <dbReference type="Proteomes" id="UP000177122"/>
    </source>
</evidence>
<feature type="transmembrane region" description="Helical" evidence="1">
    <location>
        <begin position="63"/>
        <end position="86"/>
    </location>
</feature>
<keyword evidence="1" id="KW-0472">Membrane</keyword>
<dbReference type="AlphaFoldDB" id="A0A1G2CXH7"/>
<comment type="caution">
    <text evidence="2">The sequence shown here is derived from an EMBL/GenBank/DDBJ whole genome shotgun (WGS) entry which is preliminary data.</text>
</comment>
<accession>A0A1G2CXH7</accession>